<organism evidence="1 2">
    <name type="scientific">Enterovibrio nigricans DSM 22720</name>
    <dbReference type="NCBI Taxonomy" id="1121868"/>
    <lineage>
        <taxon>Bacteria</taxon>
        <taxon>Pseudomonadati</taxon>
        <taxon>Pseudomonadota</taxon>
        <taxon>Gammaproteobacteria</taxon>
        <taxon>Vibrionales</taxon>
        <taxon>Vibrionaceae</taxon>
        <taxon>Enterovibrio</taxon>
    </lineage>
</organism>
<gene>
    <name evidence="1" type="ORF">SAMN02745132_04128</name>
</gene>
<dbReference type="AlphaFoldDB" id="A0A1T4VNW6"/>
<proteinExistence type="predicted"/>
<reference evidence="2" key="1">
    <citation type="submission" date="2017-02" db="EMBL/GenBank/DDBJ databases">
        <authorList>
            <person name="Varghese N."/>
            <person name="Submissions S."/>
        </authorList>
    </citation>
    <scope>NUCLEOTIDE SEQUENCE [LARGE SCALE GENOMIC DNA]</scope>
    <source>
        <strain evidence="2">DSM 22720</strain>
    </source>
</reference>
<accession>A0A1T4VNW6</accession>
<dbReference type="EMBL" id="FUXU01000088">
    <property type="protein sequence ID" value="SKA66663.1"/>
    <property type="molecule type" value="Genomic_DNA"/>
</dbReference>
<keyword evidence="2" id="KW-1185">Reference proteome</keyword>
<evidence type="ECO:0000313" key="1">
    <source>
        <dbReference type="EMBL" id="SKA66663.1"/>
    </source>
</evidence>
<sequence>MAIIIDMEIKVCTFCNLFISLLLRSYAFKKSYSILIRQHFVNLDLLSLFKKRAIIPEPIESISKKGLRNVYLQAFFTLTQASTQSLR</sequence>
<evidence type="ECO:0000313" key="2">
    <source>
        <dbReference type="Proteomes" id="UP000190162"/>
    </source>
</evidence>
<protein>
    <submittedName>
        <fullName evidence="1">Uncharacterized protein</fullName>
    </submittedName>
</protein>
<dbReference type="Proteomes" id="UP000190162">
    <property type="component" value="Unassembled WGS sequence"/>
</dbReference>
<name>A0A1T4VNW6_9GAMM</name>